<proteinExistence type="predicted"/>
<protein>
    <submittedName>
        <fullName evidence="1">Uncharacterized protein</fullName>
    </submittedName>
</protein>
<organism evidence="1 2">
    <name type="scientific">Anoxybacterium hadale</name>
    <dbReference type="NCBI Taxonomy" id="3408580"/>
    <lineage>
        <taxon>Bacteria</taxon>
        <taxon>Bacillati</taxon>
        <taxon>Bacillota</taxon>
        <taxon>Clostridia</taxon>
        <taxon>Peptostreptococcales</taxon>
        <taxon>Anaerovoracaceae</taxon>
        <taxon>Anoxybacterium</taxon>
    </lineage>
</organism>
<keyword evidence="2" id="KW-1185">Reference proteome</keyword>
<accession>A0ACD1A685</accession>
<gene>
    <name evidence="1" type="ORF">FRZ06_00430</name>
</gene>
<name>A0ACD1A685_9FIRM</name>
<sequence length="459" mass="49664">MIHKNAFAKKMFCIILAVLFLAMGSGCSAQAISSADTTNVLTPGSPQAEKTGTSISSPPKDSSALAEGYRAICDAGSTYIAVGTGGRIDKIKIDKTVTRVPSATKACLNDVISLQGTDIAVGDNGTILIAKDGGSFQLAKSGTKKSLNSVAFFREKFWAAGADGVLLRSSDGERWEVVDSGIKNNILSITANSKLCMAVTREGQILISADGLKWNLTDYNKIYEGYSELYWFKSIRACGDAFLIVGEYQKHPGIPAILSSDTGEVWSETVLKKINDKPAEEFFPLAINAITVDWDQLVAAGNEGKLLTVTDCSECNKLDTLGSKNINDMVSANGYLALAGDGFWFDVRKSDAFRQYSIKAEQARKDSQNGAYIVDVRTDDEYNQMHIKGAIHIPVDTVDAELEKRIPDKSSKIIFYCAKGVRAQKALEKALILGYEKVYNLGGIGDWPYDTEAGTSSRQ</sequence>
<dbReference type="Proteomes" id="UP000594014">
    <property type="component" value="Chromosome"/>
</dbReference>
<reference evidence="1" key="1">
    <citation type="submission" date="2019-08" db="EMBL/GenBank/DDBJ databases">
        <title>Genome sequence of Clostridiales bacterium MT110.</title>
        <authorList>
            <person name="Cao J."/>
        </authorList>
    </citation>
    <scope>NUCLEOTIDE SEQUENCE</scope>
    <source>
        <strain evidence="1">MT110</strain>
    </source>
</reference>
<dbReference type="EMBL" id="CP042469">
    <property type="protein sequence ID" value="QOX61926.1"/>
    <property type="molecule type" value="Genomic_DNA"/>
</dbReference>
<evidence type="ECO:0000313" key="1">
    <source>
        <dbReference type="EMBL" id="QOX61926.1"/>
    </source>
</evidence>
<evidence type="ECO:0000313" key="2">
    <source>
        <dbReference type="Proteomes" id="UP000594014"/>
    </source>
</evidence>